<comment type="caution">
    <text evidence="1">The sequence shown here is derived from an EMBL/GenBank/DDBJ whole genome shotgun (WGS) entry which is preliminary data.</text>
</comment>
<reference evidence="1 2" key="1">
    <citation type="journal article" date="2015" name="Nature">
        <title>rRNA introns, odd ribosomes, and small enigmatic genomes across a large radiation of phyla.</title>
        <authorList>
            <person name="Brown C.T."/>
            <person name="Hug L.A."/>
            <person name="Thomas B.C."/>
            <person name="Sharon I."/>
            <person name="Castelle C.J."/>
            <person name="Singh A."/>
            <person name="Wilkins M.J."/>
            <person name="Williams K.H."/>
            <person name="Banfield J.F."/>
        </authorList>
    </citation>
    <scope>NUCLEOTIDE SEQUENCE [LARGE SCALE GENOMIC DNA]</scope>
</reference>
<proteinExistence type="predicted"/>
<name>A0A0G1JIR6_9BACT</name>
<dbReference type="EMBL" id="LCJB01000015">
    <property type="protein sequence ID" value="KKT71501.1"/>
    <property type="molecule type" value="Genomic_DNA"/>
</dbReference>
<dbReference type="AlphaFoldDB" id="A0A0G1JIR6"/>
<evidence type="ECO:0000313" key="2">
    <source>
        <dbReference type="Proteomes" id="UP000034154"/>
    </source>
</evidence>
<sequence>MRRIHPEQQCVIEEMAAKEKEKKFVQAVEALPEPVCAHDKAFILLVYKGLRPGMILPLKLFSLPPGAERRGPTVEELMVYNQTRSVCSEFGIVAEPVESPFFPNDDESEDFCKHLIIAKNQETVDQFMKPWKKFVHPDEQGRDPEDERLIGYLMGFPPTAVNAYTELVRDHTPENKQRLLLDMATLPDELKQQDYMAFAALALSKGNWKNELNTIRSWAKEVKRMSPSIYNSAVGAYRKILEGSELEAGKRLKNRKFQARKHQAPRRRHLLKGRNNHLGTWNLITICWFFLS</sequence>
<dbReference type="Proteomes" id="UP000034154">
    <property type="component" value="Unassembled WGS sequence"/>
</dbReference>
<protein>
    <submittedName>
        <fullName evidence="1">Uncharacterized protein</fullName>
    </submittedName>
</protein>
<accession>A0A0G1JIR6</accession>
<evidence type="ECO:0000313" key="1">
    <source>
        <dbReference type="EMBL" id="KKT71501.1"/>
    </source>
</evidence>
<gene>
    <name evidence="1" type="ORF">UW63_C0015G0004</name>
</gene>
<organism evidence="1 2">
    <name type="scientific">Candidatus Uhrbacteria bacterium GW2011_GWF2_44_350</name>
    <dbReference type="NCBI Taxonomy" id="1619000"/>
    <lineage>
        <taxon>Bacteria</taxon>
        <taxon>Candidatus Uhriibacteriota</taxon>
    </lineage>
</organism>